<keyword evidence="9" id="KW-1185">Reference proteome</keyword>
<feature type="domain" description="Major facilitator superfamily (MFS) profile" evidence="7">
    <location>
        <begin position="20"/>
        <end position="467"/>
    </location>
</feature>
<feature type="transmembrane region" description="Helical" evidence="6">
    <location>
        <begin position="21"/>
        <end position="46"/>
    </location>
</feature>
<name>A0AAV5WIQ0_9BILA</name>
<dbReference type="PROSITE" id="PS50850">
    <property type="entry name" value="MFS"/>
    <property type="match status" value="1"/>
</dbReference>
<comment type="subcellular location">
    <subcellularLocation>
        <location evidence="1">Membrane</location>
        <topology evidence="1">Multi-pass membrane protein</topology>
    </subcellularLocation>
</comment>
<reference evidence="8" key="1">
    <citation type="submission" date="2023-10" db="EMBL/GenBank/DDBJ databases">
        <title>Genome assembly of Pristionchus species.</title>
        <authorList>
            <person name="Yoshida K."/>
            <person name="Sommer R.J."/>
        </authorList>
    </citation>
    <scope>NUCLEOTIDE SEQUENCE</scope>
    <source>
        <strain evidence="8">RS5133</strain>
    </source>
</reference>
<feature type="transmembrane region" description="Helical" evidence="6">
    <location>
        <begin position="93"/>
        <end position="113"/>
    </location>
</feature>
<dbReference type="InterPro" id="IPR020846">
    <property type="entry name" value="MFS_dom"/>
</dbReference>
<keyword evidence="3 6" id="KW-1133">Transmembrane helix</keyword>
<feature type="non-terminal residue" evidence="8">
    <location>
        <position position="1"/>
    </location>
</feature>
<evidence type="ECO:0000259" key="7">
    <source>
        <dbReference type="PROSITE" id="PS50850"/>
    </source>
</evidence>
<evidence type="ECO:0000256" key="4">
    <source>
        <dbReference type="ARBA" id="ARBA00023136"/>
    </source>
</evidence>
<dbReference type="FunFam" id="1.20.1250.20:FF:000941">
    <property type="entry name" value="Uncharacterized protein"/>
    <property type="match status" value="1"/>
</dbReference>
<dbReference type="SUPFAM" id="SSF103473">
    <property type="entry name" value="MFS general substrate transporter"/>
    <property type="match status" value="1"/>
</dbReference>
<dbReference type="EMBL" id="BTSY01000006">
    <property type="protein sequence ID" value="GMT31969.1"/>
    <property type="molecule type" value="Genomic_DNA"/>
</dbReference>
<feature type="transmembrane region" description="Helical" evidence="6">
    <location>
        <begin position="375"/>
        <end position="400"/>
    </location>
</feature>
<gene>
    <name evidence="8" type="ORF">PFISCL1PPCAC_23266</name>
</gene>
<protein>
    <recommendedName>
        <fullName evidence="7">Major facilitator superfamily (MFS) profile domain-containing protein</fullName>
    </recommendedName>
</protein>
<feature type="compositionally biased region" description="Polar residues" evidence="5">
    <location>
        <begin position="58"/>
        <end position="67"/>
    </location>
</feature>
<feature type="transmembrane region" description="Helical" evidence="6">
    <location>
        <begin position="274"/>
        <end position="295"/>
    </location>
</feature>
<keyword evidence="4 6" id="KW-0472">Membrane</keyword>
<evidence type="ECO:0000256" key="1">
    <source>
        <dbReference type="ARBA" id="ARBA00004141"/>
    </source>
</evidence>
<feature type="transmembrane region" description="Helical" evidence="6">
    <location>
        <begin position="213"/>
        <end position="235"/>
    </location>
</feature>
<accession>A0AAV5WIQ0</accession>
<proteinExistence type="predicted"/>
<dbReference type="Pfam" id="PF07690">
    <property type="entry name" value="MFS_1"/>
    <property type="match status" value="1"/>
</dbReference>
<evidence type="ECO:0000256" key="2">
    <source>
        <dbReference type="ARBA" id="ARBA00022692"/>
    </source>
</evidence>
<evidence type="ECO:0000256" key="3">
    <source>
        <dbReference type="ARBA" id="ARBA00022989"/>
    </source>
</evidence>
<evidence type="ECO:0000256" key="5">
    <source>
        <dbReference type="SAM" id="MobiDB-lite"/>
    </source>
</evidence>
<evidence type="ECO:0000313" key="8">
    <source>
        <dbReference type="EMBL" id="GMT31969.1"/>
    </source>
</evidence>
<dbReference type="Proteomes" id="UP001432322">
    <property type="component" value="Unassembled WGS sequence"/>
</dbReference>
<dbReference type="PANTHER" id="PTHR11662">
    <property type="entry name" value="SOLUTE CARRIER FAMILY 17"/>
    <property type="match status" value="1"/>
</dbReference>
<dbReference type="AlphaFoldDB" id="A0AAV5WIQ0"/>
<feature type="transmembrane region" description="Helical" evidence="6">
    <location>
        <begin position="441"/>
        <end position="462"/>
    </location>
</feature>
<feature type="transmembrane region" description="Helical" evidence="6">
    <location>
        <begin position="412"/>
        <end position="435"/>
    </location>
</feature>
<dbReference type="Gene3D" id="1.20.1250.20">
    <property type="entry name" value="MFS general substrate transporter like domains"/>
    <property type="match status" value="2"/>
</dbReference>
<feature type="transmembrane region" description="Helical" evidence="6">
    <location>
        <begin position="347"/>
        <end position="369"/>
    </location>
</feature>
<dbReference type="InterPro" id="IPR011701">
    <property type="entry name" value="MFS"/>
</dbReference>
<feature type="transmembrane region" description="Helical" evidence="6">
    <location>
        <begin position="145"/>
        <end position="170"/>
    </location>
</feature>
<feature type="transmembrane region" description="Helical" evidence="6">
    <location>
        <begin position="120"/>
        <end position="139"/>
    </location>
</feature>
<dbReference type="FunFam" id="1.20.1250.20:FF:000355">
    <property type="entry name" value="SLC (SoLute Carrier) homolog"/>
    <property type="match status" value="1"/>
</dbReference>
<evidence type="ECO:0000313" key="9">
    <source>
        <dbReference type="Proteomes" id="UP001432322"/>
    </source>
</evidence>
<evidence type="ECO:0000256" key="6">
    <source>
        <dbReference type="SAM" id="Phobius"/>
    </source>
</evidence>
<feature type="region of interest" description="Disordered" evidence="5">
    <location>
        <begin position="49"/>
        <end position="73"/>
    </location>
</feature>
<dbReference type="GO" id="GO:0022857">
    <property type="term" value="F:transmembrane transporter activity"/>
    <property type="evidence" value="ECO:0007669"/>
    <property type="project" value="InterPro"/>
</dbReference>
<dbReference type="PANTHER" id="PTHR11662:SF405">
    <property type="entry name" value="PROTEIN CBG12249"/>
    <property type="match status" value="1"/>
</dbReference>
<comment type="caution">
    <text evidence="8">The sequence shown here is derived from an EMBL/GenBank/DDBJ whole genome shotgun (WGS) entry which is preliminary data.</text>
</comment>
<dbReference type="InterPro" id="IPR036259">
    <property type="entry name" value="MFS_trans_sf"/>
</dbReference>
<dbReference type="GO" id="GO:0006820">
    <property type="term" value="P:monoatomic anion transport"/>
    <property type="evidence" value="ECO:0007669"/>
    <property type="project" value="TreeGrafter"/>
</dbReference>
<dbReference type="GO" id="GO:0016020">
    <property type="term" value="C:membrane"/>
    <property type="evidence" value="ECO:0007669"/>
    <property type="project" value="UniProtKB-SubCell"/>
</dbReference>
<sequence length="518" mass="56688">SPPPLFSAKSQRLRIGLMLMLGLYVVVSMRLNLSMAVVCMVNATAFPSTSRSDLTEQPGITETNQPQCERRADEMASQGYNGTLLWSPQMQSILFSATFYGSLATITVSGAIADKFGPKAILGGASLVYIVVTMATPFLSQYSYLAYFVARLFMGLAEGFVFPCLGSMAGRWFPPNERSTMAAIYTSGNQLAASLSSVISAGLCSSPLGWPAIFYLFGTLGIIWFVGWCVIATNVPDENAFISVRETLYLREVIQRKKKAPSVPWRAMIRSTPIYACLSAQFAFNFTATIMQGFLPTYFRDELLLPLGQNGFYTTIPFISQLVTKNIIAIVADKLRQKNILKPTQCAVLFQTISSFGAAISMMCLAIFPSCERPWLAAIFLALYGAFFSAGIPGFFTSLLSIAPQYSGTMTSIGMTAGSIANVLGPMWLSLVMLMKTRYTWPIVFFTGGTLNIVAGIIFYCFGDGALEGALQQQPQQEKQLPISPRPSLVHPVDKAIEEKQLELTAQPPRQPRFTLDV</sequence>
<organism evidence="8 9">
    <name type="scientific">Pristionchus fissidentatus</name>
    <dbReference type="NCBI Taxonomy" id="1538716"/>
    <lineage>
        <taxon>Eukaryota</taxon>
        <taxon>Metazoa</taxon>
        <taxon>Ecdysozoa</taxon>
        <taxon>Nematoda</taxon>
        <taxon>Chromadorea</taxon>
        <taxon>Rhabditida</taxon>
        <taxon>Rhabditina</taxon>
        <taxon>Diplogasteromorpha</taxon>
        <taxon>Diplogasteroidea</taxon>
        <taxon>Neodiplogasteridae</taxon>
        <taxon>Pristionchus</taxon>
    </lineage>
</organism>
<dbReference type="InterPro" id="IPR050382">
    <property type="entry name" value="MFS_Na/Anion_cotransporter"/>
</dbReference>
<keyword evidence="2 6" id="KW-0812">Transmembrane</keyword>